<dbReference type="Proteomes" id="UP000294855">
    <property type="component" value="Unassembled WGS sequence"/>
</dbReference>
<evidence type="ECO:0000256" key="2">
    <source>
        <dbReference type="SAM" id="Phobius"/>
    </source>
</evidence>
<reference evidence="3 4" key="1">
    <citation type="submission" date="2019-03" db="EMBL/GenBank/DDBJ databases">
        <title>Genomic Encyclopedia of Type Strains, Phase IV (KMG-IV): sequencing the most valuable type-strain genomes for metagenomic binning, comparative biology and taxonomic classification.</title>
        <authorList>
            <person name="Goeker M."/>
        </authorList>
    </citation>
    <scope>NUCLEOTIDE SEQUENCE [LARGE SCALE GENOMIC DNA]</scope>
    <source>
        <strain evidence="3 4">DSM 13328</strain>
    </source>
</reference>
<keyword evidence="4" id="KW-1185">Reference proteome</keyword>
<keyword evidence="2" id="KW-0812">Transmembrane</keyword>
<keyword evidence="2" id="KW-0472">Membrane</keyword>
<dbReference type="Gene3D" id="2.160.20.110">
    <property type="match status" value="3"/>
</dbReference>
<feature type="transmembrane region" description="Helical" evidence="2">
    <location>
        <begin position="906"/>
        <end position="926"/>
    </location>
</feature>
<proteinExistence type="predicted"/>
<feature type="region of interest" description="Disordered" evidence="1">
    <location>
        <begin position="850"/>
        <end position="878"/>
    </location>
</feature>
<evidence type="ECO:0008006" key="5">
    <source>
        <dbReference type="Google" id="ProtNLM"/>
    </source>
</evidence>
<dbReference type="EMBL" id="SNYS01000005">
    <property type="protein sequence ID" value="TDQ70923.1"/>
    <property type="molecule type" value="Genomic_DNA"/>
</dbReference>
<evidence type="ECO:0000313" key="3">
    <source>
        <dbReference type="EMBL" id="TDQ70923.1"/>
    </source>
</evidence>
<comment type="caution">
    <text evidence="3">The sequence shown here is derived from an EMBL/GenBank/DDBJ whole genome shotgun (WGS) entry which is preliminary data.</text>
</comment>
<keyword evidence="2" id="KW-1133">Transmembrane helix</keyword>
<sequence>MNNKNDNKNDNKNETIKTKTKKSFSGGFMTLLKNEKTILKISNGVFYSGLILFMLLLLSSSALAATTHDISTVDDLKAIGTGDFLLSDNYRLTTDIVIEDSVWNPIGSYETNFTGTFDGNGKTITFSAPSVTFEKKTESEITQGYGLFGNANSAVFKNVNLKVNNLTVDTNYSVLYLASLVGKTYDVTITNCTVTGMTSDATIKGNGGVAGLVGVIESPKSSRSVIEDCYSNVNVISNGVVGGITSVANYTDVINSSARGSIESNNQYIGGLIGMTSNSTVKDSSYNGFNRYIVGNGNIGGLLGSADNSTVSNCYAINVNVTNKGNRSQIGDAGGLIGTSGTVTLNSCFSTGIVKGNFNVGGITGAARTGSISDCYSICDVEGDSKTGGFIGSHAADRWDLEIQNSYSAGRVTAGTAFGGFIGQSYAKTTITDCYYDTNTSGKADTGNGEPHKTADMKTLATFQKWNISETPYEKTWYFEAGSYPELLVKTNRIYIQNASSLEKIGTNVYAEDGSNDVKKLWTMDANYILADNIDLDSVSHFKPIGAADNPFTGTFSGMNKNSKYTISNLRILSDRDNMGFFGVVDGAVISDVSLIVKSVEGEKNVGALAGSLKDTVIRNCSVENGTVRGESSVGGLVGNSVENSVIENCYTNTDVKALSNTAGGLVGSIHQSGTIQNSYTVGSTESAGTIAGGLVGSILTDAVIEKSYSVGEVTASGGKAGGLVGQILESADISNSFALNEHVDGSDATGRVIGDIVKAGKVNVENVYAWSGMKNDYGFTTKDAGKNNGQPIASVAFWETFPVNEIWDEWSTSDWKLNEYVNYKLPVLTWQGAVVSDLSYLISSSENTAEEETKDSEKTKGNSGGGRRMNPEAEKSAGQHILPIDYESEDLIEELSVIKEKFSPFLFFILLLLIVCIAVIARSVLKNSKENKEN</sequence>
<evidence type="ECO:0000313" key="4">
    <source>
        <dbReference type="Proteomes" id="UP000294855"/>
    </source>
</evidence>
<gene>
    <name evidence="3" type="ORF">C7391_0016</name>
</gene>
<evidence type="ECO:0000256" key="1">
    <source>
        <dbReference type="SAM" id="MobiDB-lite"/>
    </source>
</evidence>
<feature type="transmembrane region" description="Helical" evidence="2">
    <location>
        <begin position="45"/>
        <end position="65"/>
    </location>
</feature>
<accession>A0A484F610</accession>
<protein>
    <recommendedName>
        <fullName evidence="5">GLUG motif-containing protein</fullName>
    </recommendedName>
</protein>
<dbReference type="AlphaFoldDB" id="A0A484F610"/>
<organism evidence="3 4">
    <name type="scientific">Methanimicrococcus blatticola</name>
    <dbReference type="NCBI Taxonomy" id="91560"/>
    <lineage>
        <taxon>Archaea</taxon>
        <taxon>Methanobacteriati</taxon>
        <taxon>Methanobacteriota</taxon>
        <taxon>Stenosarchaea group</taxon>
        <taxon>Methanomicrobia</taxon>
        <taxon>Methanosarcinales</taxon>
        <taxon>Methanosarcinaceae</taxon>
        <taxon>Methanimicrococcus</taxon>
    </lineage>
</organism>
<name>A0A484F610_9EURY</name>